<evidence type="ECO:0000259" key="6">
    <source>
        <dbReference type="Pfam" id="PF00561"/>
    </source>
</evidence>
<evidence type="ECO:0000256" key="1">
    <source>
        <dbReference type="ARBA" id="ARBA00004275"/>
    </source>
</evidence>
<comment type="similarity">
    <text evidence="3">Belongs to the AB hydrolase superfamily. AKT2 hydrolase family.</text>
</comment>
<dbReference type="PANTHER" id="PTHR43798">
    <property type="entry name" value="MONOACYLGLYCEROL LIPASE"/>
    <property type="match status" value="1"/>
</dbReference>
<keyword evidence="4" id="KW-0843">Virulence</keyword>
<dbReference type="InterPro" id="IPR000639">
    <property type="entry name" value="Epox_hydrolase-like"/>
</dbReference>
<dbReference type="SUPFAM" id="SSF53474">
    <property type="entry name" value="alpha/beta-Hydrolases"/>
    <property type="match status" value="1"/>
</dbReference>
<evidence type="ECO:0000256" key="2">
    <source>
        <dbReference type="ARBA" id="ARBA00004685"/>
    </source>
</evidence>
<accession>A0A4Q4NA33</accession>
<dbReference type="InterPro" id="IPR029058">
    <property type="entry name" value="AB_hydrolase_fold"/>
</dbReference>
<sequence>MSCGWNAMLTIYQNSTCQFNLNLETVCLLDSRTVSKAEFYEADIANTSYVRMMKNVKLPTSGTTYRYAINPPSESGKPYLLFLHGFPESSYSWVNQIEYFTRRGYGIIAPDLLGTGGTDKPVELEAYSLKTMASEVADLLDCEGIETVVAVSHDLGSFLLSRFHTYQSKYLSAVAFLDIGYFAPGVDVNMTYVETYNNILQAEVGYPALGYWYYYDQPDGHVLMDEHLDSFYSLIYSSNTPTDWIEQIAKIGASQEWLAADRMAEYGNDYITNSTREQWKSITRAQGGVEAAQRWYKALLRGINSKDEDEVRSTSGMIEQPSLFIGADRDPVGLPARQLIATLPYAPRMQVRSVDSGHFVHIEQADEVNKHLYEFFQSL</sequence>
<dbReference type="PRINTS" id="PR00412">
    <property type="entry name" value="EPOXHYDRLASE"/>
</dbReference>
<evidence type="ECO:0000256" key="3">
    <source>
        <dbReference type="ARBA" id="ARBA00005668"/>
    </source>
</evidence>
<organism evidence="7 8">
    <name type="scientific">Alternaria alternata</name>
    <name type="common">Alternaria rot fungus</name>
    <name type="synonym">Torula alternata</name>
    <dbReference type="NCBI Taxonomy" id="5599"/>
    <lineage>
        <taxon>Eukaryota</taxon>
        <taxon>Fungi</taxon>
        <taxon>Dikarya</taxon>
        <taxon>Ascomycota</taxon>
        <taxon>Pezizomycotina</taxon>
        <taxon>Dothideomycetes</taxon>
        <taxon>Pleosporomycetidae</taxon>
        <taxon>Pleosporales</taxon>
        <taxon>Pleosporineae</taxon>
        <taxon>Pleosporaceae</taxon>
        <taxon>Alternaria</taxon>
        <taxon>Alternaria sect. Alternaria</taxon>
        <taxon>Alternaria alternata complex</taxon>
    </lineage>
</organism>
<comment type="pathway">
    <text evidence="2">Mycotoxin biosynthesis.</text>
</comment>
<name>A0A4Q4NA33_ALTAL</name>
<dbReference type="InterPro" id="IPR050266">
    <property type="entry name" value="AB_hydrolase_sf"/>
</dbReference>
<evidence type="ECO:0000313" key="8">
    <source>
        <dbReference type="Proteomes" id="UP000291422"/>
    </source>
</evidence>
<evidence type="ECO:0000256" key="4">
    <source>
        <dbReference type="ARBA" id="ARBA00023026"/>
    </source>
</evidence>
<keyword evidence="5" id="KW-0576">Peroxisome</keyword>
<comment type="caution">
    <text evidence="7">The sequence shown here is derived from an EMBL/GenBank/DDBJ whole genome shotgun (WGS) entry which is preliminary data.</text>
</comment>
<protein>
    <recommendedName>
        <fullName evidence="6">AB hydrolase-1 domain-containing protein</fullName>
    </recommendedName>
</protein>
<dbReference type="Gene3D" id="3.40.50.1820">
    <property type="entry name" value="alpha/beta hydrolase"/>
    <property type="match status" value="1"/>
</dbReference>
<dbReference type="PANTHER" id="PTHR43798:SF33">
    <property type="entry name" value="HYDROLASE, PUTATIVE (AFU_ORTHOLOGUE AFUA_2G14860)-RELATED"/>
    <property type="match status" value="1"/>
</dbReference>
<evidence type="ECO:0000256" key="5">
    <source>
        <dbReference type="ARBA" id="ARBA00023140"/>
    </source>
</evidence>
<dbReference type="Proteomes" id="UP000291422">
    <property type="component" value="Unassembled WGS sequence"/>
</dbReference>
<comment type="subcellular location">
    <subcellularLocation>
        <location evidence="1">Peroxisome</location>
    </subcellularLocation>
</comment>
<dbReference type="AlphaFoldDB" id="A0A4Q4NA33"/>
<gene>
    <name evidence="7" type="ORF">AA0117_g9261</name>
</gene>
<dbReference type="EMBL" id="PDXD01000030">
    <property type="protein sequence ID" value="RYN71780.1"/>
    <property type="molecule type" value="Genomic_DNA"/>
</dbReference>
<dbReference type="GO" id="GO:0016020">
    <property type="term" value="C:membrane"/>
    <property type="evidence" value="ECO:0007669"/>
    <property type="project" value="TreeGrafter"/>
</dbReference>
<dbReference type="InterPro" id="IPR000073">
    <property type="entry name" value="AB_hydrolase_1"/>
</dbReference>
<dbReference type="Pfam" id="PF00561">
    <property type="entry name" value="Abhydrolase_1"/>
    <property type="match status" value="1"/>
</dbReference>
<dbReference type="GO" id="GO:0005777">
    <property type="term" value="C:peroxisome"/>
    <property type="evidence" value="ECO:0007669"/>
    <property type="project" value="UniProtKB-SubCell"/>
</dbReference>
<dbReference type="GO" id="GO:0047372">
    <property type="term" value="F:monoacylglycerol lipase activity"/>
    <property type="evidence" value="ECO:0007669"/>
    <property type="project" value="TreeGrafter"/>
</dbReference>
<feature type="domain" description="AB hydrolase-1" evidence="6">
    <location>
        <begin position="79"/>
        <end position="363"/>
    </location>
</feature>
<dbReference type="GO" id="GO:0046464">
    <property type="term" value="P:acylglycerol catabolic process"/>
    <property type="evidence" value="ECO:0007669"/>
    <property type="project" value="TreeGrafter"/>
</dbReference>
<evidence type="ECO:0000313" key="7">
    <source>
        <dbReference type="EMBL" id="RYN71780.1"/>
    </source>
</evidence>
<dbReference type="VEuPathDB" id="FungiDB:CC77DRAFT_1020259"/>
<reference evidence="8" key="1">
    <citation type="journal article" date="2019" name="bioRxiv">
        <title>Genomics, evolutionary history and diagnostics of the Alternaria alternata species group including apple and Asian pear pathotypes.</title>
        <authorList>
            <person name="Armitage A.D."/>
            <person name="Cockerton H.M."/>
            <person name="Sreenivasaprasad S."/>
            <person name="Woodhall J.W."/>
            <person name="Lane C.R."/>
            <person name="Harrison R.J."/>
            <person name="Clarkson J.P."/>
        </authorList>
    </citation>
    <scope>NUCLEOTIDE SEQUENCE [LARGE SCALE GENOMIC DNA]</scope>
    <source>
        <strain evidence="8">FERA 1177</strain>
    </source>
</reference>
<proteinExistence type="inferred from homology"/>